<dbReference type="RefSeq" id="WP_252673954.1">
    <property type="nucleotide sequence ID" value="NZ_CP099547.1"/>
</dbReference>
<reference evidence="3" key="1">
    <citation type="submission" date="2022-06" db="EMBL/GenBank/DDBJ databases">
        <title>Complete Genome Sequence of Arcanobacterium pinnipediorum strain DSM 28752 isolated from a harbour seal.</title>
        <authorList>
            <person name="Borowiak M."/>
            <person name="Kreitlow A."/>
            <person name="Alssahen M."/>
            <person name="Malorny B."/>
            <person name="Laemmler C."/>
            <person name="Prenger-Berninghoff E."/>
            <person name="Siebert U."/>
            <person name="Ploetz M."/>
            <person name="Abdulmawjood A."/>
        </authorList>
    </citation>
    <scope>NUCLEOTIDE SEQUENCE</scope>
    <source>
        <strain evidence="3">DSM 28752</strain>
    </source>
</reference>
<evidence type="ECO:0000313" key="4">
    <source>
        <dbReference type="Proteomes" id="UP001056109"/>
    </source>
</evidence>
<accession>A0ABY5AIS7</accession>
<dbReference type="PROSITE" id="PS50110">
    <property type="entry name" value="RESPONSE_REGULATORY"/>
    <property type="match status" value="1"/>
</dbReference>
<feature type="modified residue" description="4-aspartylphosphate" evidence="1">
    <location>
        <position position="66"/>
    </location>
</feature>
<dbReference type="SUPFAM" id="SSF52172">
    <property type="entry name" value="CheY-like"/>
    <property type="match status" value="1"/>
</dbReference>
<dbReference type="Proteomes" id="UP001056109">
    <property type="component" value="Chromosome"/>
</dbReference>
<dbReference type="Gene3D" id="3.40.50.2300">
    <property type="match status" value="1"/>
</dbReference>
<gene>
    <name evidence="3" type="ORF">NG665_03785</name>
</gene>
<dbReference type="InterPro" id="IPR011006">
    <property type="entry name" value="CheY-like_superfamily"/>
</dbReference>
<feature type="domain" description="Response regulatory" evidence="2">
    <location>
        <begin position="6"/>
        <end position="130"/>
    </location>
</feature>
<keyword evidence="1" id="KW-0597">Phosphoprotein</keyword>
<dbReference type="EMBL" id="CP099547">
    <property type="protein sequence ID" value="USR80104.1"/>
    <property type="molecule type" value="Genomic_DNA"/>
</dbReference>
<evidence type="ECO:0000259" key="2">
    <source>
        <dbReference type="PROSITE" id="PS50110"/>
    </source>
</evidence>
<name>A0ABY5AIS7_9ACTO</name>
<proteinExistence type="predicted"/>
<dbReference type="InterPro" id="IPR001789">
    <property type="entry name" value="Sig_transdc_resp-reg_receiver"/>
</dbReference>
<evidence type="ECO:0000313" key="3">
    <source>
        <dbReference type="EMBL" id="USR80104.1"/>
    </source>
</evidence>
<organism evidence="3 4">
    <name type="scientific">Arcanobacterium pinnipediorum</name>
    <dbReference type="NCBI Taxonomy" id="1503041"/>
    <lineage>
        <taxon>Bacteria</taxon>
        <taxon>Bacillati</taxon>
        <taxon>Actinomycetota</taxon>
        <taxon>Actinomycetes</taxon>
        <taxon>Actinomycetales</taxon>
        <taxon>Actinomycetaceae</taxon>
        <taxon>Arcanobacterium</taxon>
    </lineage>
</organism>
<sequence>MDSRVKVLVYSDNSDVRESVMRSVGRKVYGTGVGIDWVEGATADGTILKIKEAEESNAPFNLLILDAETPKLGGIGLGKMVRDEINENIPYIILIARPQDEWLARVAKPEAILPYPVDAAALSATVEKLLG</sequence>
<evidence type="ECO:0000256" key="1">
    <source>
        <dbReference type="PROSITE-ProRule" id="PRU00169"/>
    </source>
</evidence>
<keyword evidence="4" id="KW-1185">Reference proteome</keyword>
<protein>
    <recommendedName>
        <fullName evidence="2">Response regulatory domain-containing protein</fullName>
    </recommendedName>
</protein>